<gene>
    <name evidence="3" type="ORF">ACHAWO_011293</name>
</gene>
<name>A0ABD3N0Y4_9STRA</name>
<evidence type="ECO:0000256" key="1">
    <source>
        <dbReference type="SAM" id="MobiDB-lite"/>
    </source>
</evidence>
<evidence type="ECO:0000313" key="3">
    <source>
        <dbReference type="EMBL" id="KAL3769765.1"/>
    </source>
</evidence>
<dbReference type="EMBL" id="JALLPJ020001325">
    <property type="protein sequence ID" value="KAL3769765.1"/>
    <property type="molecule type" value="Genomic_DNA"/>
</dbReference>
<accession>A0ABD3N0Y4</accession>
<keyword evidence="4" id="KW-1185">Reference proteome</keyword>
<organism evidence="3 4">
    <name type="scientific">Cyclotella atomus</name>
    <dbReference type="NCBI Taxonomy" id="382360"/>
    <lineage>
        <taxon>Eukaryota</taxon>
        <taxon>Sar</taxon>
        <taxon>Stramenopiles</taxon>
        <taxon>Ochrophyta</taxon>
        <taxon>Bacillariophyta</taxon>
        <taxon>Coscinodiscophyceae</taxon>
        <taxon>Thalassiosirophycidae</taxon>
        <taxon>Stephanodiscales</taxon>
        <taxon>Stephanodiscaceae</taxon>
        <taxon>Cyclotella</taxon>
    </lineage>
</organism>
<proteinExistence type="predicted"/>
<feature type="region of interest" description="Disordered" evidence="1">
    <location>
        <begin position="417"/>
        <end position="436"/>
    </location>
</feature>
<keyword evidence="2" id="KW-0732">Signal</keyword>
<feature type="chain" id="PRO_5044753181" evidence="2">
    <location>
        <begin position="22"/>
        <end position="485"/>
    </location>
</feature>
<feature type="region of interest" description="Disordered" evidence="1">
    <location>
        <begin position="324"/>
        <end position="353"/>
    </location>
</feature>
<dbReference type="Proteomes" id="UP001530400">
    <property type="component" value="Unassembled WGS sequence"/>
</dbReference>
<comment type="caution">
    <text evidence="3">The sequence shown here is derived from an EMBL/GenBank/DDBJ whole genome shotgun (WGS) entry which is preliminary data.</text>
</comment>
<protein>
    <submittedName>
        <fullName evidence="3">Uncharacterized protein</fullName>
    </submittedName>
</protein>
<feature type="signal peptide" evidence="2">
    <location>
        <begin position="1"/>
        <end position="21"/>
    </location>
</feature>
<reference evidence="3 4" key="1">
    <citation type="submission" date="2024-10" db="EMBL/GenBank/DDBJ databases">
        <title>Updated reference genomes for cyclostephanoid diatoms.</title>
        <authorList>
            <person name="Roberts W.R."/>
            <person name="Alverson A.J."/>
        </authorList>
    </citation>
    <scope>NUCLEOTIDE SEQUENCE [LARGE SCALE GENOMIC DNA]</scope>
    <source>
        <strain evidence="3 4">AJA010-31</strain>
    </source>
</reference>
<dbReference type="AlphaFoldDB" id="A0ABD3N0Y4"/>
<sequence>MPKPLGPLLVLSVLTSQQVDCLRSPRSQSLRRLSTKYCGTDALSAYLSCTASTSCLESEDCNEGESCYEVNCPILSHFQFNLTSNETLSNETSTSSTVDSNFTTAANATTTTVMTTAESDIDNFFNTEASNETETLATDVTDTTPASTDVLDNVSPVPIKESEVITTPNPMSVNDTETISITIVNENNTDDLVTASPTISYDPTAAPTNPTPTISPSETYENWTNFDYSEYTRFCGPKVVGGYDIAVSQCGPLTVCGVNVTSTHYGSSGNDCPEGNMCYSDIACGNGPGPDTTTTPSSTETVTTSIIADTTTINTTEIAEEIMNTTTSSSSTATSEITTNEVPTTTESITTTTTTPYNPVLLTTRAAFCGSFYAEAVLNCGTKTMCTSSNNCDDEEECFENVSCTYDPNVMNDDVAEEEGDVETASLDKNDDSNQVDWTEDLNEDKEEDISFAQNESDNAESNSASTVLVSNALIGFFVLCVSLF</sequence>
<evidence type="ECO:0000313" key="4">
    <source>
        <dbReference type="Proteomes" id="UP001530400"/>
    </source>
</evidence>
<evidence type="ECO:0000256" key="2">
    <source>
        <dbReference type="SAM" id="SignalP"/>
    </source>
</evidence>